<dbReference type="eggNOG" id="KOG2132">
    <property type="taxonomic scope" value="Eukaryota"/>
</dbReference>
<keyword evidence="3" id="KW-1185">Reference proteome</keyword>
<dbReference type="SUPFAM" id="SSF51197">
    <property type="entry name" value="Clavaminate synthase-like"/>
    <property type="match status" value="1"/>
</dbReference>
<evidence type="ECO:0000313" key="2">
    <source>
        <dbReference type="EMBL" id="CBX92583.1"/>
    </source>
</evidence>
<dbReference type="AlphaFoldDB" id="E4ZMY0"/>
<dbReference type="VEuPathDB" id="FungiDB:LEMA_P052890.1"/>
<dbReference type="Proteomes" id="UP000002668">
    <property type="component" value="Genome"/>
</dbReference>
<feature type="domain" description="Cupin-like" evidence="1">
    <location>
        <begin position="45"/>
        <end position="212"/>
    </location>
</feature>
<dbReference type="Gene3D" id="2.60.120.650">
    <property type="entry name" value="Cupin"/>
    <property type="match status" value="1"/>
</dbReference>
<dbReference type="PANTHER" id="PTHR12461">
    <property type="entry name" value="HYPOXIA-INDUCIBLE FACTOR 1 ALPHA INHIBITOR-RELATED"/>
    <property type="match status" value="1"/>
</dbReference>
<dbReference type="OrthoDB" id="263283at2759"/>
<dbReference type="PANTHER" id="PTHR12461:SF105">
    <property type="entry name" value="HYPOXIA-INDUCIBLE FACTOR 1-ALPHA INHIBITOR"/>
    <property type="match status" value="1"/>
</dbReference>
<dbReference type="InterPro" id="IPR041667">
    <property type="entry name" value="Cupin_8"/>
</dbReference>
<gene>
    <name evidence="2" type="ORF">LEMA_P052890.1</name>
</gene>
<dbReference type="OMA" id="IFEPPRC"/>
<evidence type="ECO:0000259" key="1">
    <source>
        <dbReference type="Pfam" id="PF13621"/>
    </source>
</evidence>
<accession>E4ZMY0</accession>
<name>E4ZMY0_LEPMJ</name>
<dbReference type="InParanoid" id="E4ZMY0"/>
<dbReference type="Pfam" id="PF13621">
    <property type="entry name" value="Cupin_8"/>
    <property type="match status" value="1"/>
</dbReference>
<evidence type="ECO:0000313" key="3">
    <source>
        <dbReference type="Proteomes" id="UP000002668"/>
    </source>
</evidence>
<reference evidence="3" key="1">
    <citation type="journal article" date="2011" name="Nat. Commun.">
        <title>Effector diversification within compartments of the Leptosphaeria maculans genome affected by Repeat-Induced Point mutations.</title>
        <authorList>
            <person name="Rouxel T."/>
            <person name="Grandaubert J."/>
            <person name="Hane J.K."/>
            <person name="Hoede C."/>
            <person name="van de Wouw A.P."/>
            <person name="Couloux A."/>
            <person name="Dominguez V."/>
            <person name="Anthouard V."/>
            <person name="Bally P."/>
            <person name="Bourras S."/>
            <person name="Cozijnsen A.J."/>
            <person name="Ciuffetti L.M."/>
            <person name="Degrave A."/>
            <person name="Dilmaghani A."/>
            <person name="Duret L."/>
            <person name="Fudal I."/>
            <person name="Goodwin S.B."/>
            <person name="Gout L."/>
            <person name="Glaser N."/>
            <person name="Linglin J."/>
            <person name="Kema G.H.J."/>
            <person name="Lapalu N."/>
            <person name="Lawrence C.B."/>
            <person name="May K."/>
            <person name="Meyer M."/>
            <person name="Ollivier B."/>
            <person name="Poulain J."/>
            <person name="Schoch C.L."/>
            <person name="Simon A."/>
            <person name="Spatafora J.W."/>
            <person name="Stachowiak A."/>
            <person name="Turgeon B.G."/>
            <person name="Tyler B.M."/>
            <person name="Vincent D."/>
            <person name="Weissenbach J."/>
            <person name="Amselem J."/>
            <person name="Quesneville H."/>
            <person name="Oliver R.P."/>
            <person name="Wincker P."/>
            <person name="Balesdent M.-H."/>
            <person name="Howlett B.J."/>
        </authorList>
    </citation>
    <scope>NUCLEOTIDE SEQUENCE [LARGE SCALE GENOMIC DNA]</scope>
    <source>
        <strain evidence="3">JN3 / isolate v23.1.3 / race Av1-4-5-6-7-8</strain>
    </source>
</reference>
<protein>
    <recommendedName>
        <fullName evidence="1">Cupin-like domain-containing protein</fullName>
    </recommendedName>
</protein>
<sequence>MLQTLRVPVLLTRSSTRCYSSTARFTKVRNVPYDGKQKIQNFDTTQPVLFKGSFADYPAIAKWFTQDHQSHTILTPELSHHGDAIVPLELTRFASPENPKAATFERFNAPLSLLLSHMTGPETPHMRLYLAQHSLSDLPLALQDQLPTPAVLMQLGRGDVYASSLWMGRPPTRTPLHRDPNPNLFVQLAERKIVRLMRPEVGKGVYERVRREVGKGGGRASMRGNEMMEGDEMVGLENAVWGDHDEGEGVEAELESGDGLAPTLL</sequence>
<dbReference type="EMBL" id="FP929094">
    <property type="protein sequence ID" value="CBX92583.1"/>
    <property type="molecule type" value="Genomic_DNA"/>
</dbReference>
<dbReference type="HOGENOM" id="CLU_054409_0_0_1"/>
<organism evidence="3">
    <name type="scientific">Leptosphaeria maculans (strain JN3 / isolate v23.1.3 / race Av1-4-5-6-7-8)</name>
    <name type="common">Blackleg fungus</name>
    <name type="synonym">Phoma lingam</name>
    <dbReference type="NCBI Taxonomy" id="985895"/>
    <lineage>
        <taxon>Eukaryota</taxon>
        <taxon>Fungi</taxon>
        <taxon>Dikarya</taxon>
        <taxon>Ascomycota</taxon>
        <taxon>Pezizomycotina</taxon>
        <taxon>Dothideomycetes</taxon>
        <taxon>Pleosporomycetidae</taxon>
        <taxon>Pleosporales</taxon>
        <taxon>Pleosporineae</taxon>
        <taxon>Leptosphaeriaceae</taxon>
        <taxon>Plenodomus</taxon>
        <taxon>Plenodomus lingam/Leptosphaeria maculans species complex</taxon>
    </lineage>
</organism>
<proteinExistence type="predicted"/>